<dbReference type="PANTHER" id="PTHR12526">
    <property type="entry name" value="GLYCOSYLTRANSFERASE"/>
    <property type="match status" value="1"/>
</dbReference>
<dbReference type="EMBL" id="VWPJ01000002">
    <property type="protein sequence ID" value="KAA5607085.1"/>
    <property type="molecule type" value="Genomic_DNA"/>
</dbReference>
<evidence type="ECO:0000313" key="5">
    <source>
        <dbReference type="Proteomes" id="UP000324065"/>
    </source>
</evidence>
<dbReference type="InterPro" id="IPR001296">
    <property type="entry name" value="Glyco_trans_1"/>
</dbReference>
<evidence type="ECO:0000256" key="1">
    <source>
        <dbReference type="ARBA" id="ARBA00022676"/>
    </source>
</evidence>
<dbReference type="Gene3D" id="3.40.50.2000">
    <property type="entry name" value="Glycogen Phosphorylase B"/>
    <property type="match status" value="2"/>
</dbReference>
<organism evidence="4 5">
    <name type="scientific">Roseospira marina</name>
    <dbReference type="NCBI Taxonomy" id="140057"/>
    <lineage>
        <taxon>Bacteria</taxon>
        <taxon>Pseudomonadati</taxon>
        <taxon>Pseudomonadota</taxon>
        <taxon>Alphaproteobacteria</taxon>
        <taxon>Rhodospirillales</taxon>
        <taxon>Rhodospirillaceae</taxon>
        <taxon>Roseospira</taxon>
    </lineage>
</organism>
<dbReference type="Pfam" id="PF00534">
    <property type="entry name" value="Glycos_transf_1"/>
    <property type="match status" value="1"/>
</dbReference>
<reference evidence="4 5" key="1">
    <citation type="submission" date="2019-09" db="EMBL/GenBank/DDBJ databases">
        <title>Genome sequence of Roseospira marina, one of the more divergent members of the non-sulfur purple photosynthetic bacterial family, the Rhodospirillaceae.</title>
        <authorList>
            <person name="Meyer T."/>
            <person name="Kyndt J."/>
        </authorList>
    </citation>
    <scope>NUCLEOTIDE SEQUENCE [LARGE SCALE GENOMIC DNA]</scope>
    <source>
        <strain evidence="4 5">DSM 15113</strain>
    </source>
</reference>
<keyword evidence="1" id="KW-0328">Glycosyltransferase</keyword>
<evidence type="ECO:0000313" key="4">
    <source>
        <dbReference type="EMBL" id="KAA5607085.1"/>
    </source>
</evidence>
<comment type="caution">
    <text evidence="4">The sequence shown here is derived from an EMBL/GenBank/DDBJ whole genome shotgun (WGS) entry which is preliminary data.</text>
</comment>
<sequence length="346" mass="38495">MDPRVLQAITGDAFGGTERFFERLIVALHRDGIQQLVMLRDSADRVTQLREGGLHPVPMKYEGLSFLVRRRIRTYLRNFQPGLVVAWTADTVPHVTGMGVPVLGRWGADSPLDDYRHCQHLLVHRGVERETLLDRGWPPERIHLLPPLVDQAPMEPVSRRTLFTPAQAPLLFAAGQMTKRRDFATLLHVVHRLPDVYLWVAGDGPERENLEHIAYELGIKPRVRFLGWRDNLGALYAASDVVVCGGLDGVPDHAAVEAWAHGKPVVAIGPIDPHSAIRENENALVLPPDDPVTIVQGLKWLLTEPDALDILVNSGRETFGQGYTAPQVLAQYRGLFAHVAQESARA</sequence>
<evidence type="ECO:0000259" key="3">
    <source>
        <dbReference type="Pfam" id="PF00534"/>
    </source>
</evidence>
<gene>
    <name evidence="4" type="ORF">F1188_04050</name>
</gene>
<dbReference type="OrthoDB" id="529131at2"/>
<dbReference type="AlphaFoldDB" id="A0A5M6IHI1"/>
<dbReference type="PANTHER" id="PTHR12526:SF510">
    <property type="entry name" value="D-INOSITOL 3-PHOSPHATE GLYCOSYLTRANSFERASE"/>
    <property type="match status" value="1"/>
</dbReference>
<name>A0A5M6IHI1_9PROT</name>
<evidence type="ECO:0000256" key="2">
    <source>
        <dbReference type="ARBA" id="ARBA00022679"/>
    </source>
</evidence>
<keyword evidence="5" id="KW-1185">Reference proteome</keyword>
<accession>A0A5M6IHI1</accession>
<keyword evidence="2 4" id="KW-0808">Transferase</keyword>
<dbReference type="SUPFAM" id="SSF53756">
    <property type="entry name" value="UDP-Glycosyltransferase/glycogen phosphorylase"/>
    <property type="match status" value="1"/>
</dbReference>
<dbReference type="RefSeq" id="WP_150061095.1">
    <property type="nucleotide sequence ID" value="NZ_JACHII010000003.1"/>
</dbReference>
<proteinExistence type="predicted"/>
<protein>
    <submittedName>
        <fullName evidence="4">Glycosyltransferase</fullName>
    </submittedName>
</protein>
<dbReference type="CDD" id="cd03811">
    <property type="entry name" value="GT4_GT28_WabH-like"/>
    <property type="match status" value="1"/>
</dbReference>
<dbReference type="GO" id="GO:0016757">
    <property type="term" value="F:glycosyltransferase activity"/>
    <property type="evidence" value="ECO:0007669"/>
    <property type="project" value="UniProtKB-KW"/>
</dbReference>
<feature type="domain" description="Glycosyl transferase family 1" evidence="3">
    <location>
        <begin position="162"/>
        <end position="317"/>
    </location>
</feature>
<dbReference type="Proteomes" id="UP000324065">
    <property type="component" value="Unassembled WGS sequence"/>
</dbReference>